<accession>A0AAQ3TI71</accession>
<gene>
    <name evidence="1" type="ORF">U9M48_020793</name>
</gene>
<evidence type="ECO:0000313" key="1">
    <source>
        <dbReference type="EMBL" id="WVZ72309.1"/>
    </source>
</evidence>
<proteinExistence type="predicted"/>
<reference evidence="1 2" key="1">
    <citation type="submission" date="2024-02" db="EMBL/GenBank/DDBJ databases">
        <title>High-quality chromosome-scale genome assembly of Pensacola bahiagrass (Paspalum notatum Flugge var. saurae).</title>
        <authorList>
            <person name="Vega J.M."/>
            <person name="Podio M."/>
            <person name="Orjuela J."/>
            <person name="Siena L.A."/>
            <person name="Pessino S.C."/>
            <person name="Combes M.C."/>
            <person name="Mariac C."/>
            <person name="Albertini E."/>
            <person name="Pupilli F."/>
            <person name="Ortiz J.P.A."/>
            <person name="Leblanc O."/>
        </authorList>
    </citation>
    <scope>NUCLEOTIDE SEQUENCE [LARGE SCALE GENOMIC DNA]</scope>
    <source>
        <strain evidence="1">R1</strain>
        <tissue evidence="1">Leaf</tissue>
    </source>
</reference>
<dbReference type="Proteomes" id="UP001341281">
    <property type="component" value="Chromosome 04"/>
</dbReference>
<sequence length="94" mass="10685">MNSKTSALNSWPCGSMLEQQVMIFMRQRWRTFRSASHSATKLLVDPDCRMLNTFTAVIANTSKGVRNTTGQLIHGQRLRYGSLKQVVIQQQSLQ</sequence>
<name>A0AAQ3TI71_PASNO</name>
<dbReference type="EMBL" id="CP144748">
    <property type="protein sequence ID" value="WVZ72309.1"/>
    <property type="molecule type" value="Genomic_DNA"/>
</dbReference>
<organism evidence="1 2">
    <name type="scientific">Paspalum notatum var. saurae</name>
    <dbReference type="NCBI Taxonomy" id="547442"/>
    <lineage>
        <taxon>Eukaryota</taxon>
        <taxon>Viridiplantae</taxon>
        <taxon>Streptophyta</taxon>
        <taxon>Embryophyta</taxon>
        <taxon>Tracheophyta</taxon>
        <taxon>Spermatophyta</taxon>
        <taxon>Magnoliopsida</taxon>
        <taxon>Liliopsida</taxon>
        <taxon>Poales</taxon>
        <taxon>Poaceae</taxon>
        <taxon>PACMAD clade</taxon>
        <taxon>Panicoideae</taxon>
        <taxon>Andropogonodae</taxon>
        <taxon>Paspaleae</taxon>
        <taxon>Paspalinae</taxon>
        <taxon>Paspalum</taxon>
    </lineage>
</organism>
<protein>
    <submittedName>
        <fullName evidence="1">Uncharacterized protein</fullName>
    </submittedName>
</protein>
<evidence type="ECO:0000313" key="2">
    <source>
        <dbReference type="Proteomes" id="UP001341281"/>
    </source>
</evidence>
<keyword evidence="2" id="KW-1185">Reference proteome</keyword>
<dbReference type="AlphaFoldDB" id="A0AAQ3TI71"/>